<keyword evidence="1" id="KW-1133">Transmembrane helix</keyword>
<evidence type="ECO:0000256" key="1">
    <source>
        <dbReference type="SAM" id="Phobius"/>
    </source>
</evidence>
<reference evidence="3 4" key="2">
    <citation type="submission" date="2019-12" db="EMBL/GenBank/DDBJ databases">
        <title>Erwinia sp. nov., isolated from droppings of birds in the Qinghai-Tiebt plateau of China.</title>
        <authorList>
            <person name="Ge Y."/>
        </authorList>
    </citation>
    <scope>NUCLEOTIDE SEQUENCE [LARGE SCALE GENOMIC DNA]</scope>
    <source>
        <strain evidence="3 4">J780</strain>
    </source>
</reference>
<feature type="transmembrane region" description="Helical" evidence="1">
    <location>
        <begin position="14"/>
        <end position="35"/>
    </location>
</feature>
<dbReference type="PANTHER" id="PTHR11102:SF160">
    <property type="entry name" value="ERAD-ASSOCIATED E3 UBIQUITIN-PROTEIN LIGASE COMPONENT HRD3"/>
    <property type="match status" value="1"/>
</dbReference>
<evidence type="ECO:0000313" key="4">
    <source>
        <dbReference type="Proteomes" id="UP000424752"/>
    </source>
</evidence>
<dbReference type="EMBL" id="CP046509">
    <property type="protein sequence ID" value="QGU89145.1"/>
    <property type="molecule type" value="Genomic_DNA"/>
</dbReference>
<dbReference type="Gene3D" id="1.25.40.10">
    <property type="entry name" value="Tetratricopeptide repeat domain"/>
    <property type="match status" value="1"/>
</dbReference>
<dbReference type="KEGG" id="erwi:GN242_18785"/>
<dbReference type="InterPro" id="IPR006597">
    <property type="entry name" value="Sel1-like"/>
</dbReference>
<keyword evidence="1" id="KW-0812">Transmembrane</keyword>
<dbReference type="EMBL" id="WLZX01000003">
    <property type="protein sequence ID" value="MTD27609.1"/>
    <property type="molecule type" value="Genomic_DNA"/>
</dbReference>
<dbReference type="AlphaFoldDB" id="A0A6I6ELY2"/>
<proteinExistence type="predicted"/>
<dbReference type="SUPFAM" id="SSF81901">
    <property type="entry name" value="HCP-like"/>
    <property type="match status" value="1"/>
</dbReference>
<name>A0A6I6ELY2_9GAMM</name>
<accession>A0A6L6GQH9</accession>
<evidence type="ECO:0000313" key="2">
    <source>
        <dbReference type="EMBL" id="MTD27609.1"/>
    </source>
</evidence>
<organism evidence="3 4">
    <name type="scientific">Erwinia sorbitola</name>
    <dbReference type="NCBI Taxonomy" id="2681984"/>
    <lineage>
        <taxon>Bacteria</taxon>
        <taxon>Pseudomonadati</taxon>
        <taxon>Pseudomonadota</taxon>
        <taxon>Gammaproteobacteria</taxon>
        <taxon>Enterobacterales</taxon>
        <taxon>Erwiniaceae</taxon>
        <taxon>Erwinia</taxon>
    </lineage>
</organism>
<evidence type="ECO:0008006" key="6">
    <source>
        <dbReference type="Google" id="ProtNLM"/>
    </source>
</evidence>
<dbReference type="Proteomes" id="UP000424752">
    <property type="component" value="Chromosome"/>
</dbReference>
<protein>
    <recommendedName>
        <fullName evidence="6">Sel1 repeat family protein</fullName>
    </recommendedName>
</protein>
<evidence type="ECO:0000313" key="3">
    <source>
        <dbReference type="EMBL" id="QGU89145.1"/>
    </source>
</evidence>
<evidence type="ECO:0000313" key="5">
    <source>
        <dbReference type="Proteomes" id="UP000480164"/>
    </source>
</evidence>
<dbReference type="RefSeq" id="WP_154752864.1">
    <property type="nucleotide sequence ID" value="NZ_CP046509.1"/>
</dbReference>
<accession>A0A6I6ELY2</accession>
<reference evidence="2 5" key="1">
    <citation type="submission" date="2019-11" db="EMBL/GenBank/DDBJ databases">
        <title>Erwinia sp. nov., isolated from feces of birds in Tibet plateau of China.</title>
        <authorList>
            <person name="Ge Y."/>
        </authorList>
    </citation>
    <scope>NUCLEOTIDE SEQUENCE [LARGE SCALE GENOMIC DNA]</scope>
    <source>
        <strain evidence="2 5">J316</strain>
    </source>
</reference>
<keyword evidence="5" id="KW-1185">Reference proteome</keyword>
<dbReference type="InterPro" id="IPR011990">
    <property type="entry name" value="TPR-like_helical_dom_sf"/>
</dbReference>
<dbReference type="InterPro" id="IPR050767">
    <property type="entry name" value="Sel1_AlgK"/>
</dbReference>
<dbReference type="Proteomes" id="UP000480164">
    <property type="component" value="Unassembled WGS sequence"/>
</dbReference>
<dbReference type="PANTHER" id="PTHR11102">
    <property type="entry name" value="SEL-1-LIKE PROTEIN"/>
    <property type="match status" value="1"/>
</dbReference>
<gene>
    <name evidence="2" type="ORF">GK011_11735</name>
    <name evidence="3" type="ORF">GN242_18785</name>
</gene>
<keyword evidence="1" id="KW-0472">Membrane</keyword>
<sequence>MMGIEKVSVTMRTFLYGIIIIMVSSIISTAGALYLSDKSTLLFEHFTQPTADNQHEKSLQLLKRSAITGNMHAQFKLGTIYYLGHNVAKDDVESRFWFNVAYNSGSMDAEVNLASMYKYGEGGEKDLKKSIELYSDAARKGSSVALYNLGKMYLSGDSLEKNERYGVSLLQDSCKAGFEKSCHLLQQIFSH</sequence>
<dbReference type="SMART" id="SM00671">
    <property type="entry name" value="SEL1"/>
    <property type="match status" value="3"/>
</dbReference>
<dbReference type="Pfam" id="PF08238">
    <property type="entry name" value="Sel1"/>
    <property type="match status" value="3"/>
</dbReference>